<comment type="caution">
    <text evidence="4">The sequence shown here is derived from an EMBL/GenBank/DDBJ whole genome shotgun (WGS) entry which is preliminary data.</text>
</comment>
<dbReference type="EMBL" id="LUCH01000047">
    <property type="protein sequence ID" value="KAF5406284.1"/>
    <property type="molecule type" value="Genomic_DNA"/>
</dbReference>
<evidence type="ECO:0000256" key="2">
    <source>
        <dbReference type="SAM" id="MobiDB-lite"/>
    </source>
</evidence>
<dbReference type="InterPro" id="IPR050230">
    <property type="entry name" value="CALM/Myosin/TropC-like"/>
</dbReference>
<keyword evidence="5" id="KW-1185">Reference proteome</keyword>
<dbReference type="Gene3D" id="1.10.238.10">
    <property type="entry name" value="EF-hand"/>
    <property type="match status" value="1"/>
</dbReference>
<organism evidence="4 5">
    <name type="scientific">Paragonimus heterotremus</name>
    <dbReference type="NCBI Taxonomy" id="100268"/>
    <lineage>
        <taxon>Eukaryota</taxon>
        <taxon>Metazoa</taxon>
        <taxon>Spiralia</taxon>
        <taxon>Lophotrochozoa</taxon>
        <taxon>Platyhelminthes</taxon>
        <taxon>Trematoda</taxon>
        <taxon>Digenea</taxon>
        <taxon>Plagiorchiida</taxon>
        <taxon>Troglotremata</taxon>
        <taxon>Troglotrematidae</taxon>
        <taxon>Paragonimus</taxon>
    </lineage>
</organism>
<protein>
    <recommendedName>
        <fullName evidence="3">EF-hand domain-containing protein</fullName>
    </recommendedName>
</protein>
<evidence type="ECO:0000313" key="5">
    <source>
        <dbReference type="Proteomes" id="UP000748531"/>
    </source>
</evidence>
<dbReference type="GO" id="GO:0005509">
    <property type="term" value="F:calcium ion binding"/>
    <property type="evidence" value="ECO:0007669"/>
    <property type="project" value="InterPro"/>
</dbReference>
<name>A0A8J4WMB1_9TREM</name>
<accession>A0A8J4WMB1</accession>
<dbReference type="Proteomes" id="UP000748531">
    <property type="component" value="Unassembled WGS sequence"/>
</dbReference>
<feature type="region of interest" description="Disordered" evidence="2">
    <location>
        <begin position="46"/>
        <end position="68"/>
    </location>
</feature>
<reference evidence="4" key="1">
    <citation type="submission" date="2019-05" db="EMBL/GenBank/DDBJ databases">
        <title>Annotation for the trematode Paragonimus heterotremus.</title>
        <authorList>
            <person name="Choi Y.-J."/>
        </authorList>
    </citation>
    <scope>NUCLEOTIDE SEQUENCE</scope>
    <source>
        <strain evidence="4">LC</strain>
    </source>
</reference>
<dbReference type="PROSITE" id="PS50222">
    <property type="entry name" value="EF_HAND_2"/>
    <property type="match status" value="1"/>
</dbReference>
<dbReference type="InterPro" id="IPR011992">
    <property type="entry name" value="EF-hand-dom_pair"/>
</dbReference>
<dbReference type="SUPFAM" id="SSF47473">
    <property type="entry name" value="EF-hand"/>
    <property type="match status" value="1"/>
</dbReference>
<feature type="compositionally biased region" description="Polar residues" evidence="2">
    <location>
        <begin position="54"/>
        <end position="68"/>
    </location>
</feature>
<dbReference type="OrthoDB" id="26525at2759"/>
<evidence type="ECO:0000256" key="1">
    <source>
        <dbReference type="ARBA" id="ARBA00022737"/>
    </source>
</evidence>
<feature type="region of interest" description="Disordered" evidence="2">
    <location>
        <begin position="1"/>
        <end position="33"/>
    </location>
</feature>
<feature type="domain" description="EF-hand" evidence="3">
    <location>
        <begin position="94"/>
        <end position="129"/>
    </location>
</feature>
<keyword evidence="1" id="KW-0677">Repeat</keyword>
<dbReference type="PANTHER" id="PTHR23048:SF0">
    <property type="entry name" value="CALMODULIN LIKE 3"/>
    <property type="match status" value="1"/>
</dbReference>
<sequence>MFAKSPKVNKARKSRKVQHVNLKQLKSSQAAAEKQTIERLSQPWFTSKRLSKSEPPNLTADTADDASSTGSFTELRQIFKELTITSNVEALEETYKVAAEKVFTRFDRYEDGKVDLRDLQSMLHQLHQAPTRAQMKTIKSHMQRQYYPDTDLDHIRFTYPQFCDILRNVYEPPVSSRVRLTEAFEKVSSWKSGFIVKSELSDLLQTLGDVMTSSEVAELWNELPKFKKSFIRTKVLVNLLMKR</sequence>
<gene>
    <name evidence="4" type="ORF">PHET_00197</name>
</gene>
<dbReference type="AlphaFoldDB" id="A0A8J4WMB1"/>
<feature type="compositionally biased region" description="Basic residues" evidence="2">
    <location>
        <begin position="7"/>
        <end position="18"/>
    </location>
</feature>
<evidence type="ECO:0000313" key="4">
    <source>
        <dbReference type="EMBL" id="KAF5406284.1"/>
    </source>
</evidence>
<dbReference type="PANTHER" id="PTHR23048">
    <property type="entry name" value="MYOSIN LIGHT CHAIN 1, 3"/>
    <property type="match status" value="1"/>
</dbReference>
<dbReference type="GO" id="GO:0016460">
    <property type="term" value="C:myosin II complex"/>
    <property type="evidence" value="ECO:0007669"/>
    <property type="project" value="TreeGrafter"/>
</dbReference>
<proteinExistence type="predicted"/>
<dbReference type="InterPro" id="IPR002048">
    <property type="entry name" value="EF_hand_dom"/>
</dbReference>
<evidence type="ECO:0000259" key="3">
    <source>
        <dbReference type="PROSITE" id="PS50222"/>
    </source>
</evidence>